<evidence type="ECO:0000256" key="10">
    <source>
        <dbReference type="SAM" id="MobiDB-lite"/>
    </source>
</evidence>
<feature type="region of interest" description="Disordered" evidence="10">
    <location>
        <begin position="400"/>
        <end position="430"/>
    </location>
</feature>
<evidence type="ECO:0000256" key="8">
    <source>
        <dbReference type="ARBA" id="ARBA00047899"/>
    </source>
</evidence>
<dbReference type="FunFam" id="1.10.510.10:FF:000028">
    <property type="entry name" value="serine/threonine-protein kinase D6PK-like"/>
    <property type="match status" value="1"/>
</dbReference>
<feature type="region of interest" description="Disordered" evidence="10">
    <location>
        <begin position="275"/>
        <end position="316"/>
    </location>
</feature>
<reference evidence="12" key="1">
    <citation type="submission" date="2024-03" db="EMBL/GenBank/DDBJ databases">
        <title>WGS assembly of Saponaria officinalis var. Norfolk2.</title>
        <authorList>
            <person name="Jenkins J."/>
            <person name="Shu S."/>
            <person name="Grimwood J."/>
            <person name="Barry K."/>
            <person name="Goodstein D."/>
            <person name="Schmutz J."/>
            <person name="Leebens-Mack J."/>
            <person name="Osbourn A."/>
        </authorList>
    </citation>
    <scope>NUCLEOTIDE SEQUENCE [LARGE SCALE GENOMIC DNA]</scope>
    <source>
        <strain evidence="12">JIC</strain>
    </source>
</reference>
<feature type="compositionally biased region" description="Basic and acidic residues" evidence="10">
    <location>
        <begin position="35"/>
        <end position="45"/>
    </location>
</feature>
<feature type="compositionally biased region" description="Polar residues" evidence="10">
    <location>
        <begin position="650"/>
        <end position="676"/>
    </location>
</feature>
<name>A0AAW1HNR4_SAPOF</name>
<keyword evidence="13" id="KW-1185">Reference proteome</keyword>
<dbReference type="InterPro" id="IPR008271">
    <property type="entry name" value="Ser/Thr_kinase_AS"/>
</dbReference>
<accession>A0AAW1HNR4</accession>
<comment type="catalytic activity">
    <reaction evidence="9">
        <text>L-seryl-[protein] + ATP = O-phospho-L-seryl-[protein] + ADP + H(+)</text>
        <dbReference type="Rhea" id="RHEA:17989"/>
        <dbReference type="Rhea" id="RHEA-COMP:9863"/>
        <dbReference type="Rhea" id="RHEA-COMP:11604"/>
        <dbReference type="ChEBI" id="CHEBI:15378"/>
        <dbReference type="ChEBI" id="CHEBI:29999"/>
        <dbReference type="ChEBI" id="CHEBI:30616"/>
        <dbReference type="ChEBI" id="CHEBI:83421"/>
        <dbReference type="ChEBI" id="CHEBI:456216"/>
        <dbReference type="EC" id="2.7.11.1"/>
    </reaction>
</comment>
<organism evidence="12 13">
    <name type="scientific">Saponaria officinalis</name>
    <name type="common">Common soapwort</name>
    <name type="synonym">Lychnis saponaria</name>
    <dbReference type="NCBI Taxonomy" id="3572"/>
    <lineage>
        <taxon>Eukaryota</taxon>
        <taxon>Viridiplantae</taxon>
        <taxon>Streptophyta</taxon>
        <taxon>Embryophyta</taxon>
        <taxon>Tracheophyta</taxon>
        <taxon>Spermatophyta</taxon>
        <taxon>Magnoliopsida</taxon>
        <taxon>eudicotyledons</taxon>
        <taxon>Gunneridae</taxon>
        <taxon>Pentapetalae</taxon>
        <taxon>Caryophyllales</taxon>
        <taxon>Caryophyllaceae</taxon>
        <taxon>Caryophylleae</taxon>
        <taxon>Saponaria</taxon>
    </lineage>
</organism>
<evidence type="ECO:0000256" key="6">
    <source>
        <dbReference type="ARBA" id="ARBA00022777"/>
    </source>
</evidence>
<keyword evidence="4" id="KW-0808">Transferase</keyword>
<dbReference type="EC" id="2.7.11.1" evidence="2"/>
<feature type="region of interest" description="Disordered" evidence="10">
    <location>
        <begin position="25"/>
        <end position="54"/>
    </location>
</feature>
<dbReference type="PROSITE" id="PS00108">
    <property type="entry name" value="PROTEIN_KINASE_ST"/>
    <property type="match status" value="1"/>
</dbReference>
<feature type="compositionally biased region" description="Polar residues" evidence="10">
    <location>
        <begin position="74"/>
        <end position="87"/>
    </location>
</feature>
<dbReference type="GO" id="GO:0005524">
    <property type="term" value="F:ATP binding"/>
    <property type="evidence" value="ECO:0007669"/>
    <property type="project" value="UniProtKB-KW"/>
</dbReference>
<comment type="caution">
    <text evidence="12">The sequence shown here is derived from an EMBL/GenBank/DDBJ whole genome shotgun (WGS) entry which is preliminary data.</text>
</comment>
<dbReference type="Pfam" id="PF00069">
    <property type="entry name" value="Pkinase"/>
    <property type="match status" value="2"/>
</dbReference>
<dbReference type="InterPro" id="IPR000719">
    <property type="entry name" value="Prot_kinase_dom"/>
</dbReference>
<feature type="region of interest" description="Disordered" evidence="10">
    <location>
        <begin position="71"/>
        <end position="106"/>
    </location>
</feature>
<keyword evidence="6" id="KW-0418">Kinase</keyword>
<dbReference type="EMBL" id="JBDFQZ010000011">
    <property type="protein sequence ID" value="KAK9678118.1"/>
    <property type="molecule type" value="Genomic_DNA"/>
</dbReference>
<keyword evidence="3" id="KW-0723">Serine/threonine-protein kinase</keyword>
<feature type="domain" description="Protein kinase" evidence="11">
    <location>
        <begin position="742"/>
        <end position="1078"/>
    </location>
</feature>
<keyword evidence="7" id="KW-0067">ATP-binding</keyword>
<feature type="region of interest" description="Disordered" evidence="10">
    <location>
        <begin position="602"/>
        <end position="624"/>
    </location>
</feature>
<sequence length="1134" mass="124778">MAHMSIFPGNREIVEIEEDGLHDGENYRVNNFTKSDTRRDEKDRSLIPNDGNVSALEEDLNQLFEIFNRKASSHGASHQSKPGSSKRNTSKKPVKAARSHTSGHGISERMNLKQALRGLCLSQASEMAAMKRSTKSPRSSEAGRIMTMYRNVVVEDVIPGHSRDDSREGMLEISLVPERASFDSFQSIPGKSPLSDLWPSNQNSLADKANEPITMLDDRFAESNGFSDQISKPEKPSCVASSSFSKADHNVSDMGHSILSQNQVITKSTTIGNQTSASDMLQKQKLKQKQILSPPSSSPSAKTSVTKSRTRDSGKACAAVDCANQTSFTELSPTRKHASPISSSSGNYARMSPAQKDSVILVASVTEAGTHKSMVGMLLPEENAYAQSCSGDFHDKAWEHNNKNTTDDEKFSSSALRSEKNDPQCSSGISCGKTSLDIASKMAEQQEIILMSPVARNQKKNVMAQKEEHTPARSPRRSDLGDNVLHHSKNSASPSYKLLSKETAAVSPKVVTKDKLKTVTSTDSPNGKKVSRSTKNAQHLVKPLIKTKNFVKRKTKKKMAADNGSKNIHSEFNNGLFSSPSPIVCPRCQCDVTDAWKEANEGSSFSYQDSPVSPQESLVSVEESPTFYQDSPISPFANLSDEVGLGNVVSDFSTPGPSSDGINKSKTIVVESSSNSKSRDKTEFTQSSKSSPDECSSSNSVSEESNVSRPSFCDRPHMSKDVRWEAIRHVRFQHGTLGLRNFSLLKKLGCGDIGTVYLAELIGTNCLFAIKVMDCEFLARRKKITRAQTEKEILRMLDHPFLPTLYCQFTSDNLSCLVMEYCPGGDLHVLRQRQSGRCFTEQAARFYVAEVLLALEYLHMLGVIYRDLKPENILVREDGHIMLSDFDLSLRCAVNPTLLISSSMSEGSRKISRDSRRRADSRCARPLCVEPSCQVSCFTPKLLSSSSKLRKMKSDVAAEMRPLLQLVAEPTAARSNSFVGTHEYLAPEIIKGEGHGSAVDWWTFGIFLYELLYGSTPFKGSGNEETLANVVLQNLKFPDSPLVSLQARELINALLVKDPENRLGTERGAAEIKQHPFFDGLNWALIRCAVPPELPESRGYGIPKPVSNEKNNNYAEHNSGSGSATAEHLEFDVF</sequence>
<gene>
    <name evidence="12" type="ORF">RND81_11G189000</name>
</gene>
<dbReference type="SUPFAM" id="SSF56112">
    <property type="entry name" value="Protein kinase-like (PK-like)"/>
    <property type="match status" value="1"/>
</dbReference>
<evidence type="ECO:0000256" key="9">
    <source>
        <dbReference type="ARBA" id="ARBA00048679"/>
    </source>
</evidence>
<keyword evidence="5" id="KW-0547">Nucleotide-binding</keyword>
<proteinExistence type="inferred from homology"/>
<evidence type="ECO:0000256" key="4">
    <source>
        <dbReference type="ARBA" id="ARBA00022679"/>
    </source>
</evidence>
<feature type="compositionally biased region" description="Basic residues" evidence="10">
    <location>
        <begin position="88"/>
        <end position="98"/>
    </location>
</feature>
<feature type="region of interest" description="Disordered" evidence="10">
    <location>
        <begin position="1100"/>
        <end position="1123"/>
    </location>
</feature>
<evidence type="ECO:0000313" key="12">
    <source>
        <dbReference type="EMBL" id="KAK9678118.1"/>
    </source>
</evidence>
<dbReference type="InterPro" id="IPR011009">
    <property type="entry name" value="Kinase-like_dom_sf"/>
</dbReference>
<evidence type="ECO:0000313" key="13">
    <source>
        <dbReference type="Proteomes" id="UP001443914"/>
    </source>
</evidence>
<dbReference type="GO" id="GO:0004674">
    <property type="term" value="F:protein serine/threonine kinase activity"/>
    <property type="evidence" value="ECO:0007669"/>
    <property type="project" value="UniProtKB-KW"/>
</dbReference>
<dbReference type="Gene3D" id="1.10.510.10">
    <property type="entry name" value="Transferase(Phosphotransferase) domain 1"/>
    <property type="match status" value="2"/>
</dbReference>
<comment type="similarity">
    <text evidence="1">Belongs to the protein kinase superfamily. AGC Ser/Thr protein kinase family.</text>
</comment>
<dbReference type="PROSITE" id="PS50011">
    <property type="entry name" value="PROTEIN_KINASE_DOM"/>
    <property type="match status" value="1"/>
</dbReference>
<dbReference type="SMART" id="SM00220">
    <property type="entry name" value="S_TKc"/>
    <property type="match status" value="1"/>
</dbReference>
<evidence type="ECO:0000256" key="1">
    <source>
        <dbReference type="ARBA" id="ARBA00009903"/>
    </source>
</evidence>
<feature type="compositionally biased region" description="Low complexity" evidence="10">
    <location>
        <begin position="289"/>
        <end position="300"/>
    </location>
</feature>
<dbReference type="FunFam" id="1.10.510.10:FF:000020">
    <property type="entry name" value="serine/threonine-protein kinase D6PK-like"/>
    <property type="match status" value="1"/>
</dbReference>
<feature type="compositionally biased region" description="Polar residues" evidence="10">
    <location>
        <begin position="602"/>
        <end position="618"/>
    </location>
</feature>
<feature type="compositionally biased region" description="Basic and acidic residues" evidence="10">
    <location>
        <begin position="465"/>
        <end position="480"/>
    </location>
</feature>
<feature type="region of interest" description="Disordered" evidence="10">
    <location>
        <begin position="330"/>
        <end position="350"/>
    </location>
</feature>
<evidence type="ECO:0000256" key="3">
    <source>
        <dbReference type="ARBA" id="ARBA00022527"/>
    </source>
</evidence>
<protein>
    <recommendedName>
        <fullName evidence="2">non-specific serine/threonine protein kinase</fullName>
        <ecNumber evidence="2">2.7.11.1</ecNumber>
    </recommendedName>
</protein>
<dbReference type="CDD" id="cd05574">
    <property type="entry name" value="STKc_phototropin_like"/>
    <property type="match status" value="1"/>
</dbReference>
<feature type="compositionally biased region" description="Basic and acidic residues" evidence="10">
    <location>
        <begin position="400"/>
        <end position="422"/>
    </location>
</feature>
<feature type="compositionally biased region" description="Polar residues" evidence="10">
    <location>
        <begin position="1108"/>
        <end position="1123"/>
    </location>
</feature>
<evidence type="ECO:0000256" key="2">
    <source>
        <dbReference type="ARBA" id="ARBA00012513"/>
    </source>
</evidence>
<evidence type="ECO:0000256" key="7">
    <source>
        <dbReference type="ARBA" id="ARBA00022840"/>
    </source>
</evidence>
<dbReference type="Gene3D" id="3.30.200.20">
    <property type="entry name" value="Phosphorylase Kinase, domain 1"/>
    <property type="match status" value="1"/>
</dbReference>
<feature type="compositionally biased region" description="Low complexity" evidence="10">
    <location>
        <begin position="687"/>
        <end position="711"/>
    </location>
</feature>
<dbReference type="FunFam" id="3.30.200.20:FF:000032">
    <property type="entry name" value="Serine/threonine-protein kinase D6PK-like"/>
    <property type="match status" value="1"/>
</dbReference>
<dbReference type="Proteomes" id="UP001443914">
    <property type="component" value="Unassembled WGS sequence"/>
</dbReference>
<feature type="region of interest" description="Disordered" evidence="10">
    <location>
        <begin position="460"/>
        <end position="499"/>
    </location>
</feature>
<evidence type="ECO:0000259" key="11">
    <source>
        <dbReference type="PROSITE" id="PS50011"/>
    </source>
</evidence>
<dbReference type="PANTHER" id="PTHR45637">
    <property type="entry name" value="FLIPPASE KINASE 1-RELATED"/>
    <property type="match status" value="1"/>
</dbReference>
<dbReference type="AlphaFoldDB" id="A0AAW1HNR4"/>
<evidence type="ECO:0000256" key="5">
    <source>
        <dbReference type="ARBA" id="ARBA00022741"/>
    </source>
</evidence>
<feature type="region of interest" description="Disordered" evidence="10">
    <location>
        <begin position="650"/>
        <end position="712"/>
    </location>
</feature>
<comment type="catalytic activity">
    <reaction evidence="8">
        <text>L-threonyl-[protein] + ATP = O-phospho-L-threonyl-[protein] + ADP + H(+)</text>
        <dbReference type="Rhea" id="RHEA:46608"/>
        <dbReference type="Rhea" id="RHEA-COMP:11060"/>
        <dbReference type="Rhea" id="RHEA-COMP:11605"/>
        <dbReference type="ChEBI" id="CHEBI:15378"/>
        <dbReference type="ChEBI" id="CHEBI:30013"/>
        <dbReference type="ChEBI" id="CHEBI:30616"/>
        <dbReference type="ChEBI" id="CHEBI:61977"/>
        <dbReference type="ChEBI" id="CHEBI:456216"/>
        <dbReference type="EC" id="2.7.11.1"/>
    </reaction>
</comment>